<dbReference type="PANTHER" id="PTHR33695:SF1">
    <property type="entry name" value="LIPOPROTEIN SIGNAL PEPTIDASE"/>
    <property type="match status" value="1"/>
</dbReference>
<evidence type="ECO:0000313" key="13">
    <source>
        <dbReference type="EMBL" id="TDT87129.1"/>
    </source>
</evidence>
<evidence type="ECO:0000256" key="2">
    <source>
        <dbReference type="ARBA" id="ARBA00022475"/>
    </source>
</evidence>
<evidence type="ECO:0000256" key="6">
    <source>
        <dbReference type="ARBA" id="ARBA00022801"/>
    </source>
</evidence>
<feature type="transmembrane region" description="Helical" evidence="9">
    <location>
        <begin position="64"/>
        <end position="84"/>
    </location>
</feature>
<dbReference type="EMBL" id="CP014206">
    <property type="protein sequence ID" value="AMK11867.1"/>
    <property type="molecule type" value="Genomic_DNA"/>
</dbReference>
<dbReference type="RefSeq" id="WP_066804378.1">
    <property type="nucleotide sequence ID" value="NZ_CP014206.1"/>
</dbReference>
<evidence type="ECO:0000256" key="3">
    <source>
        <dbReference type="ARBA" id="ARBA00022670"/>
    </source>
</evidence>
<keyword evidence="2 9" id="KW-1003">Cell membrane</keyword>
<keyword evidence="5 9" id="KW-0064">Aspartyl protease</keyword>
<dbReference type="EMBL" id="SOBK01000009">
    <property type="protein sequence ID" value="TDT87129.1"/>
    <property type="molecule type" value="Genomic_DNA"/>
</dbReference>
<dbReference type="Proteomes" id="UP000295506">
    <property type="component" value="Unassembled WGS sequence"/>
</dbReference>
<evidence type="ECO:0000256" key="8">
    <source>
        <dbReference type="ARBA" id="ARBA00023136"/>
    </source>
</evidence>
<sequence>MNRYKLAAIWGTGTLVIDQITKLWVHNAMEVWTGKEVVPGFFNLVHVLNKGAAWGFLDDENIDWQRPLFIAISLAAVLFIAYMLKLSREGDNWMIAGLGMVGGGAVGNAIDRIWLGSVIDFLDFYYGGYHWPAFNVADSALTVGAGCIIISTLLNRKGATPPRLS</sequence>
<evidence type="ECO:0000256" key="9">
    <source>
        <dbReference type="HAMAP-Rule" id="MF_00161"/>
    </source>
</evidence>
<dbReference type="GO" id="GO:0005886">
    <property type="term" value="C:plasma membrane"/>
    <property type="evidence" value="ECO:0007669"/>
    <property type="project" value="UniProtKB-SubCell"/>
</dbReference>
<dbReference type="HAMAP" id="MF_00161">
    <property type="entry name" value="LspA"/>
    <property type="match status" value="1"/>
</dbReference>
<feature type="transmembrane region" description="Helical" evidence="9">
    <location>
        <begin position="93"/>
        <end position="110"/>
    </location>
</feature>
<keyword evidence="8 9" id="KW-0472">Membrane</keyword>
<protein>
    <recommendedName>
        <fullName evidence="9">Lipoprotein signal peptidase</fullName>
        <ecNumber evidence="9">3.4.23.36</ecNumber>
    </recommendedName>
    <alternativeName>
        <fullName evidence="9">Prolipoprotein signal peptidase</fullName>
    </alternativeName>
    <alternativeName>
        <fullName evidence="9">Signal peptidase II</fullName>
        <shortName evidence="9">SPase II</shortName>
    </alternativeName>
</protein>
<evidence type="ECO:0000256" key="10">
    <source>
        <dbReference type="RuleBase" id="RU000594"/>
    </source>
</evidence>
<comment type="catalytic activity">
    <reaction evidence="9 10">
        <text>Release of signal peptides from bacterial membrane prolipoproteins. Hydrolyzes -Xaa-Yaa-Zaa-|-(S,diacylglyceryl)Cys-, in which Xaa is hydrophobic (preferably Leu), and Yaa (Ala or Ser) and Zaa (Gly or Ala) have small, neutral side chains.</text>
        <dbReference type="EC" id="3.4.23.36"/>
    </reaction>
</comment>
<dbReference type="InterPro" id="IPR001872">
    <property type="entry name" value="Peptidase_A8"/>
</dbReference>
<dbReference type="GO" id="GO:0006508">
    <property type="term" value="P:proteolysis"/>
    <property type="evidence" value="ECO:0007669"/>
    <property type="project" value="UniProtKB-KW"/>
</dbReference>
<organism evidence="13 15">
    <name type="scientific">Pseudodesulfovibrio indicus</name>
    <dbReference type="NCBI Taxonomy" id="1716143"/>
    <lineage>
        <taxon>Bacteria</taxon>
        <taxon>Pseudomonadati</taxon>
        <taxon>Thermodesulfobacteriota</taxon>
        <taxon>Desulfovibrionia</taxon>
        <taxon>Desulfovibrionales</taxon>
        <taxon>Desulfovibrionaceae</taxon>
    </lineage>
</organism>
<comment type="similarity">
    <text evidence="1 9 11">Belongs to the peptidase A8 family.</text>
</comment>
<evidence type="ECO:0000313" key="14">
    <source>
        <dbReference type="Proteomes" id="UP000055611"/>
    </source>
</evidence>
<comment type="function">
    <text evidence="9 10">This protein specifically catalyzes the removal of signal peptides from prolipoproteins.</text>
</comment>
<dbReference type="AlphaFoldDB" id="A0A126QQ72"/>
<dbReference type="NCBIfam" id="TIGR00077">
    <property type="entry name" value="lspA"/>
    <property type="match status" value="1"/>
</dbReference>
<dbReference type="OrthoDB" id="9810259at2"/>
<evidence type="ECO:0000313" key="15">
    <source>
        <dbReference type="Proteomes" id="UP000295506"/>
    </source>
</evidence>
<feature type="active site" evidence="9">
    <location>
        <position position="120"/>
    </location>
</feature>
<dbReference type="EC" id="3.4.23.36" evidence="9"/>
<dbReference type="KEGG" id="dej:AWY79_12455"/>
<feature type="active site" evidence="9">
    <location>
        <position position="138"/>
    </location>
</feature>
<evidence type="ECO:0000256" key="1">
    <source>
        <dbReference type="ARBA" id="ARBA00006139"/>
    </source>
</evidence>
<proteinExistence type="inferred from homology"/>
<dbReference type="GO" id="GO:0004190">
    <property type="term" value="F:aspartic-type endopeptidase activity"/>
    <property type="evidence" value="ECO:0007669"/>
    <property type="project" value="UniProtKB-UniRule"/>
</dbReference>
<accession>A0A126QQ72</accession>
<comment type="subcellular location">
    <subcellularLocation>
        <location evidence="9">Cell membrane</location>
        <topology evidence="9">Multi-pass membrane protein</topology>
    </subcellularLocation>
</comment>
<dbReference type="Proteomes" id="UP000055611">
    <property type="component" value="Chromosome"/>
</dbReference>
<keyword evidence="6 9" id="KW-0378">Hydrolase</keyword>
<comment type="pathway">
    <text evidence="9">Protein modification; lipoprotein biosynthesis (signal peptide cleavage).</text>
</comment>
<evidence type="ECO:0000313" key="12">
    <source>
        <dbReference type="EMBL" id="AMK11867.1"/>
    </source>
</evidence>
<reference evidence="13 15" key="2">
    <citation type="submission" date="2019-03" db="EMBL/GenBank/DDBJ databases">
        <title>Genomic Encyclopedia of Type Strains, Phase IV (KMG-IV): sequencing the most valuable type-strain genomes for metagenomic binning, comparative biology and taxonomic classification.</title>
        <authorList>
            <person name="Goeker M."/>
        </authorList>
    </citation>
    <scope>NUCLEOTIDE SEQUENCE [LARGE SCALE GENOMIC DNA]</scope>
    <source>
        <strain evidence="13 15">DSM 101483</strain>
    </source>
</reference>
<dbReference type="Pfam" id="PF01252">
    <property type="entry name" value="Peptidase_A8"/>
    <property type="match status" value="1"/>
</dbReference>
<keyword evidence="7 9" id="KW-1133">Transmembrane helix</keyword>
<feature type="transmembrane region" description="Helical" evidence="9">
    <location>
        <begin position="130"/>
        <end position="154"/>
    </location>
</feature>
<evidence type="ECO:0000256" key="5">
    <source>
        <dbReference type="ARBA" id="ARBA00022750"/>
    </source>
</evidence>
<evidence type="ECO:0000256" key="4">
    <source>
        <dbReference type="ARBA" id="ARBA00022692"/>
    </source>
</evidence>
<keyword evidence="14" id="KW-1185">Reference proteome</keyword>
<dbReference type="PANTHER" id="PTHR33695">
    <property type="entry name" value="LIPOPROTEIN SIGNAL PEPTIDASE"/>
    <property type="match status" value="1"/>
</dbReference>
<evidence type="ECO:0000256" key="7">
    <source>
        <dbReference type="ARBA" id="ARBA00022989"/>
    </source>
</evidence>
<dbReference type="PRINTS" id="PR00781">
    <property type="entry name" value="LIPOSIGPTASE"/>
</dbReference>
<dbReference type="PROSITE" id="PS00855">
    <property type="entry name" value="SPASE_II"/>
    <property type="match status" value="1"/>
</dbReference>
<keyword evidence="3 9" id="KW-0645">Protease</keyword>
<reference evidence="12 14" key="1">
    <citation type="journal article" date="2016" name="Front. Microbiol.">
        <title>Genome Sequence of the Piezophilic, Mesophilic Sulfate-Reducing Bacterium Desulfovibrio indicus J2T.</title>
        <authorList>
            <person name="Cao J."/>
            <person name="Maignien L."/>
            <person name="Shao Z."/>
            <person name="Alain K."/>
            <person name="Jebbar M."/>
        </authorList>
    </citation>
    <scope>NUCLEOTIDE SEQUENCE [LARGE SCALE GENOMIC DNA]</scope>
    <source>
        <strain evidence="12 14">J2</strain>
    </source>
</reference>
<gene>
    <name evidence="9" type="primary">lspA</name>
    <name evidence="12" type="ORF">AWY79_12455</name>
    <name evidence="13" type="ORF">EDC59_10916</name>
</gene>
<evidence type="ECO:0000256" key="11">
    <source>
        <dbReference type="RuleBase" id="RU004181"/>
    </source>
</evidence>
<comment type="caution">
    <text evidence="9">Lacks conserved residue(s) required for the propagation of feature annotation.</text>
</comment>
<name>A0A126QQ72_9BACT</name>
<keyword evidence="4 9" id="KW-0812">Transmembrane</keyword>